<evidence type="ECO:0000313" key="4">
    <source>
        <dbReference type="Proteomes" id="UP000240357"/>
    </source>
</evidence>
<dbReference type="SUPFAM" id="SSF56601">
    <property type="entry name" value="beta-lactamase/transpeptidase-like"/>
    <property type="match status" value="1"/>
</dbReference>
<name>A0A2T2YLL9_9BACT</name>
<accession>A0A2T2YLL9</accession>
<dbReference type="AlphaFoldDB" id="A0A2T2YLL9"/>
<dbReference type="GO" id="GO:0004185">
    <property type="term" value="F:serine-type carboxypeptidase activity"/>
    <property type="evidence" value="ECO:0007669"/>
    <property type="project" value="InterPro"/>
</dbReference>
<dbReference type="PANTHER" id="PTHR30023:SF0">
    <property type="entry name" value="PENICILLIN-SENSITIVE CARBOXYPEPTIDASE A"/>
    <property type="match status" value="1"/>
</dbReference>
<dbReference type="PRINTS" id="PR00922">
    <property type="entry name" value="DADACBPTASE3"/>
</dbReference>
<evidence type="ECO:0000313" key="3">
    <source>
        <dbReference type="EMBL" id="PSR56387.1"/>
    </source>
</evidence>
<reference evidence="3 4" key="1">
    <citation type="submission" date="2018-03" db="EMBL/GenBank/DDBJ databases">
        <title>Adhaeribacter sp. HMF7605 Genome sequencing and assembly.</title>
        <authorList>
            <person name="Kang H."/>
            <person name="Kang J."/>
            <person name="Cha I."/>
            <person name="Kim H."/>
            <person name="Joh K."/>
        </authorList>
    </citation>
    <scope>NUCLEOTIDE SEQUENCE [LARGE SCALE GENOMIC DNA]</scope>
    <source>
        <strain evidence="3 4">HMF7605</strain>
    </source>
</reference>
<dbReference type="EMBL" id="PYFT01000001">
    <property type="protein sequence ID" value="PSR56387.1"/>
    <property type="molecule type" value="Genomic_DNA"/>
</dbReference>
<gene>
    <name evidence="3" type="ORF">AHMF7605_24255</name>
</gene>
<dbReference type="InterPro" id="IPR012338">
    <property type="entry name" value="Beta-lactam/transpept-like"/>
</dbReference>
<proteinExistence type="inferred from homology"/>
<dbReference type="Gene3D" id="3.40.710.10">
    <property type="entry name" value="DD-peptidase/beta-lactamase superfamily"/>
    <property type="match status" value="2"/>
</dbReference>
<dbReference type="InterPro" id="IPR000667">
    <property type="entry name" value="Peptidase_S13"/>
</dbReference>
<organism evidence="3 4">
    <name type="scientific">Adhaeribacter arboris</name>
    <dbReference type="NCBI Taxonomy" id="2072846"/>
    <lineage>
        <taxon>Bacteria</taxon>
        <taxon>Pseudomonadati</taxon>
        <taxon>Bacteroidota</taxon>
        <taxon>Cytophagia</taxon>
        <taxon>Cytophagales</taxon>
        <taxon>Hymenobacteraceae</taxon>
        <taxon>Adhaeribacter</taxon>
    </lineage>
</organism>
<comment type="similarity">
    <text evidence="1">Belongs to the peptidase S13 family.</text>
</comment>
<evidence type="ECO:0000256" key="2">
    <source>
        <dbReference type="ARBA" id="ARBA00022801"/>
    </source>
</evidence>
<sequence>MRAFGQEGKVSGRLLIFHYSIMVLPSLKYELRGTYLYRALTLLSFLAFYFLATSCQTAKPTATSTPTPSSTAPPPKLTYKQIQTQLEQSPVFAQNFTGLALYDLDSSKMVVAYNADKYFTPASNTKILTFYAGLKILRDSIPAFRYTIQHDSLLFWGTADPTLLHPDLPNPRVWQFLKNRPEKLYFSAANFATVPLGPGWSWDDYNDYYSTERSPLPVYGNTVRFTGKLGTTKAQVTPRYFKNQVKTELFSSAANNIVVREYDQNKFTFYPKRVKKDFETDVPFKQSPELTLKLLSDTLQRPVKLIKQRLLRPTRTFYANPVDSLYKRMMVESDNTFAEHLLLLCAAIIFDSLNTTLIINHVKKTYLSDLPDPPNWVDGSGLSRLNLITPRDIVALWQKIYQEVPRNRLFSLLSAGGKDGTLKDYYRSDVPFVFGKTGSLSNNYSQSGFITTKSGKTYIFAFMNNNFTRPTAEIRQEMERLVTAIHLNF</sequence>
<keyword evidence="2" id="KW-0378">Hydrolase</keyword>
<evidence type="ECO:0000256" key="1">
    <source>
        <dbReference type="ARBA" id="ARBA00006096"/>
    </source>
</evidence>
<dbReference type="PANTHER" id="PTHR30023">
    <property type="entry name" value="D-ALANYL-D-ALANINE CARBOXYPEPTIDASE"/>
    <property type="match status" value="1"/>
</dbReference>
<comment type="caution">
    <text evidence="3">The sequence shown here is derived from an EMBL/GenBank/DDBJ whole genome shotgun (WGS) entry which is preliminary data.</text>
</comment>
<evidence type="ECO:0008006" key="5">
    <source>
        <dbReference type="Google" id="ProtNLM"/>
    </source>
</evidence>
<keyword evidence="4" id="KW-1185">Reference proteome</keyword>
<dbReference type="Proteomes" id="UP000240357">
    <property type="component" value="Unassembled WGS sequence"/>
</dbReference>
<dbReference type="GO" id="GO:0006508">
    <property type="term" value="P:proteolysis"/>
    <property type="evidence" value="ECO:0007669"/>
    <property type="project" value="InterPro"/>
</dbReference>
<dbReference type="GO" id="GO:0000270">
    <property type="term" value="P:peptidoglycan metabolic process"/>
    <property type="evidence" value="ECO:0007669"/>
    <property type="project" value="TreeGrafter"/>
</dbReference>
<protein>
    <recommendedName>
        <fullName evidence="5">D-alanyl-D-alanine carboxypeptidase</fullName>
    </recommendedName>
</protein>
<dbReference type="Pfam" id="PF02113">
    <property type="entry name" value="Peptidase_S13"/>
    <property type="match status" value="1"/>
</dbReference>